<feature type="compositionally biased region" description="Acidic residues" evidence="1">
    <location>
        <begin position="390"/>
        <end position="407"/>
    </location>
</feature>
<reference evidence="2 3" key="1">
    <citation type="submission" date="2020-12" db="EMBL/GenBank/DDBJ databases">
        <title>A novel species.</title>
        <authorList>
            <person name="Li K."/>
        </authorList>
    </citation>
    <scope>NUCLEOTIDE SEQUENCE [LARGE SCALE GENOMIC DNA]</scope>
    <source>
        <strain evidence="2 3">ZYC-3</strain>
    </source>
</reference>
<dbReference type="KEGG" id="slf:JEQ17_39975"/>
<organism evidence="2 3">
    <name type="scientific">Streptomyces liliifuscus</name>
    <dbReference type="NCBI Taxonomy" id="2797636"/>
    <lineage>
        <taxon>Bacteria</taxon>
        <taxon>Bacillati</taxon>
        <taxon>Actinomycetota</taxon>
        <taxon>Actinomycetes</taxon>
        <taxon>Kitasatosporales</taxon>
        <taxon>Streptomycetaceae</taxon>
        <taxon>Streptomyces</taxon>
    </lineage>
</organism>
<dbReference type="RefSeq" id="WP_200399789.1">
    <property type="nucleotide sequence ID" value="NZ_CP066831.1"/>
</dbReference>
<evidence type="ECO:0000313" key="3">
    <source>
        <dbReference type="Proteomes" id="UP000595636"/>
    </source>
</evidence>
<protein>
    <submittedName>
        <fullName evidence="2">Uncharacterized protein</fullName>
    </submittedName>
</protein>
<feature type="compositionally biased region" description="Basic and acidic residues" evidence="1">
    <location>
        <begin position="364"/>
        <end position="389"/>
    </location>
</feature>
<sequence length="407" mass="43211">MRRSVELQIITEALAKMGPHTPATRIWGRAPGATAEQGADGNVWAGDVHDVALHIVTRLYGRPSDTPDARSPLAQAEDAKRARSLSGELNAIMDASIALASAPWHPARAGDVVHVHYEPAGTMPPYGETYAVEPRDGFPDSLQLCLIGHTAPDDSMTGFFAPGPIEEPLYEAWFEAGPHRLTIVRDGQVVHNGAAPRPRPAGVMLKALGETIGEAERYLELGDPAAALARLRSVTSLPPCGAPGAMPDHADCARWKNHGGAHSPDADYVDPPHACPALPEQLHAVVTVGAKVAGVHFAGLYAEYEAAVDHAAGFAAYADSLDKRYVTPAPGAPGEMVLELPAENERAAFGVQLAVVVPLPVLPDPREADWRDQEGRDACAEYDPDYGKDLDDEDDDGDQDGEDGVAQ</sequence>
<dbReference type="Proteomes" id="UP000595636">
    <property type="component" value="Chromosome"/>
</dbReference>
<keyword evidence="3" id="KW-1185">Reference proteome</keyword>
<evidence type="ECO:0000256" key="1">
    <source>
        <dbReference type="SAM" id="MobiDB-lite"/>
    </source>
</evidence>
<proteinExistence type="predicted"/>
<accession>A0A7T7L200</accession>
<name>A0A7T7L200_9ACTN</name>
<evidence type="ECO:0000313" key="2">
    <source>
        <dbReference type="EMBL" id="QQM44978.1"/>
    </source>
</evidence>
<dbReference type="AlphaFoldDB" id="A0A7T7L200"/>
<gene>
    <name evidence="2" type="ORF">JEQ17_39975</name>
</gene>
<feature type="region of interest" description="Disordered" evidence="1">
    <location>
        <begin position="363"/>
        <end position="407"/>
    </location>
</feature>
<dbReference type="EMBL" id="CP066831">
    <property type="protein sequence ID" value="QQM44978.1"/>
    <property type="molecule type" value="Genomic_DNA"/>
</dbReference>